<gene>
    <name evidence="1" type="ORF">S18_920_0030</name>
</gene>
<protein>
    <submittedName>
        <fullName evidence="1">Secreted protein</fullName>
    </submittedName>
</protein>
<evidence type="ECO:0000313" key="1">
    <source>
        <dbReference type="EMBL" id="CBL87591.1"/>
    </source>
</evidence>
<name>F4MN78_9BACT</name>
<organism evidence="1">
    <name type="scientific">uncultured Flavobacteriia bacterium</name>
    <dbReference type="NCBI Taxonomy" id="212695"/>
    <lineage>
        <taxon>Bacteria</taxon>
        <taxon>Pseudomonadati</taxon>
        <taxon>Bacteroidota</taxon>
        <taxon>Flavobacteriia</taxon>
        <taxon>environmental samples</taxon>
    </lineage>
</organism>
<accession>F4MN78</accession>
<proteinExistence type="predicted"/>
<reference evidence="1" key="1">
    <citation type="submission" date="2010-05" db="EMBL/GenBank/DDBJ databases">
        <authorList>
            <person name="Genoscope - CEA"/>
        </authorList>
    </citation>
    <scope>NUCLEOTIDE SEQUENCE</scope>
</reference>
<dbReference type="AlphaFoldDB" id="F4MN78"/>
<reference evidence="1" key="2">
    <citation type="journal article" date="2012" name="Environ. Microbiol.">
        <title>Genomic content of uncultured Bacteroidetes from contrasting oceanic provinces in the North Atlantic Ocean.</title>
        <authorList>
            <person name="Gomez-Pereira P.R."/>
            <person name="Schuler M."/>
            <person name="Fuchs B.M."/>
            <person name="Bennke C."/>
            <person name="Teeling H."/>
            <person name="Waldmann J."/>
            <person name="Richter M."/>
            <person name="Barbe V."/>
            <person name="Bataille E."/>
            <person name="Glockner F.O."/>
            <person name="Amann R."/>
        </authorList>
    </citation>
    <scope>NUCLEOTIDE SEQUENCE</scope>
</reference>
<sequence length="106" mass="12196">MKKFLFSLILLIFISSFSYGLNDYKSIEEVKSLNYELFEEIGLDENKINYVSRVIYSAYKKAQYVASSGASPQKVVSLDKEADEMLLKVLSQAELKKFNSIKHKLK</sequence>
<dbReference type="EMBL" id="FQ032828">
    <property type="protein sequence ID" value="CBL87591.1"/>
    <property type="molecule type" value="Genomic_DNA"/>
</dbReference>